<proteinExistence type="predicted"/>
<comment type="caution">
    <text evidence="2">The sequence shown here is derived from an EMBL/GenBank/DDBJ whole genome shotgun (WGS) entry which is preliminary data.</text>
</comment>
<dbReference type="Proteomes" id="UP000299102">
    <property type="component" value="Unassembled WGS sequence"/>
</dbReference>
<keyword evidence="3" id="KW-1185">Reference proteome</keyword>
<reference evidence="2 3" key="1">
    <citation type="journal article" date="2019" name="Commun. Biol.">
        <title>The bagworm genome reveals a unique fibroin gene that provides high tensile strength.</title>
        <authorList>
            <person name="Kono N."/>
            <person name="Nakamura H."/>
            <person name="Ohtoshi R."/>
            <person name="Tomita M."/>
            <person name="Numata K."/>
            <person name="Arakawa K."/>
        </authorList>
    </citation>
    <scope>NUCLEOTIDE SEQUENCE [LARGE SCALE GENOMIC DNA]</scope>
</reference>
<dbReference type="AlphaFoldDB" id="A0A4C2A4Q7"/>
<evidence type="ECO:0000313" key="3">
    <source>
        <dbReference type="Proteomes" id="UP000299102"/>
    </source>
</evidence>
<feature type="region of interest" description="Disordered" evidence="1">
    <location>
        <begin position="88"/>
        <end position="113"/>
    </location>
</feature>
<sequence>MRSEGTCAEDVIRTCLQADRNGVGDIEVFRWEELDRMILPSLERVVSTTDNNSRSPGSRVRVSVRKARQPLFSCQISAAEIRRSVASDLAHTDGDSRTSMGASNTTEKGKQKG</sequence>
<feature type="compositionally biased region" description="Polar residues" evidence="1">
    <location>
        <begin position="97"/>
        <end position="106"/>
    </location>
</feature>
<evidence type="ECO:0000313" key="2">
    <source>
        <dbReference type="EMBL" id="GBP95058.1"/>
    </source>
</evidence>
<gene>
    <name evidence="2" type="ORF">EVAR_60388_1</name>
</gene>
<evidence type="ECO:0000256" key="1">
    <source>
        <dbReference type="SAM" id="MobiDB-lite"/>
    </source>
</evidence>
<name>A0A4C2A4Q7_EUMVA</name>
<protein>
    <submittedName>
        <fullName evidence="2">Uncharacterized protein</fullName>
    </submittedName>
</protein>
<dbReference type="EMBL" id="BGZK01002580">
    <property type="protein sequence ID" value="GBP95058.1"/>
    <property type="molecule type" value="Genomic_DNA"/>
</dbReference>
<accession>A0A4C2A4Q7</accession>
<organism evidence="2 3">
    <name type="scientific">Eumeta variegata</name>
    <name type="common">Bagworm moth</name>
    <name type="synonym">Eumeta japonica</name>
    <dbReference type="NCBI Taxonomy" id="151549"/>
    <lineage>
        <taxon>Eukaryota</taxon>
        <taxon>Metazoa</taxon>
        <taxon>Ecdysozoa</taxon>
        <taxon>Arthropoda</taxon>
        <taxon>Hexapoda</taxon>
        <taxon>Insecta</taxon>
        <taxon>Pterygota</taxon>
        <taxon>Neoptera</taxon>
        <taxon>Endopterygota</taxon>
        <taxon>Lepidoptera</taxon>
        <taxon>Glossata</taxon>
        <taxon>Ditrysia</taxon>
        <taxon>Tineoidea</taxon>
        <taxon>Psychidae</taxon>
        <taxon>Oiketicinae</taxon>
        <taxon>Eumeta</taxon>
    </lineage>
</organism>